<organism evidence="2 3">
    <name type="scientific">Tistrella bauzanensis</name>
    <dbReference type="NCBI Taxonomy" id="657419"/>
    <lineage>
        <taxon>Bacteria</taxon>
        <taxon>Pseudomonadati</taxon>
        <taxon>Pseudomonadota</taxon>
        <taxon>Alphaproteobacteria</taxon>
        <taxon>Geminicoccales</taxon>
        <taxon>Geminicoccaceae</taxon>
        <taxon>Tistrella</taxon>
    </lineage>
</organism>
<dbReference type="InterPro" id="IPR052907">
    <property type="entry name" value="Beta-lactamase/esterase"/>
</dbReference>
<protein>
    <submittedName>
        <fullName evidence="2">Serine hydrolase</fullName>
    </submittedName>
</protein>
<name>A0ABQ1IY97_9PROT</name>
<dbReference type="SUPFAM" id="SSF56601">
    <property type="entry name" value="beta-lactamase/transpeptidase-like"/>
    <property type="match status" value="1"/>
</dbReference>
<feature type="domain" description="Beta-lactamase-related" evidence="1">
    <location>
        <begin position="46"/>
        <end position="392"/>
    </location>
</feature>
<gene>
    <name evidence="2" type="ORF">GCM10011505_38830</name>
</gene>
<comment type="caution">
    <text evidence="2">The sequence shown here is derived from an EMBL/GenBank/DDBJ whole genome shotgun (WGS) entry which is preliminary data.</text>
</comment>
<evidence type="ECO:0000313" key="3">
    <source>
        <dbReference type="Proteomes" id="UP000603352"/>
    </source>
</evidence>
<sequence>MTMAHAAAEPYRRALAMVGDSEIRVDGICHPRFTAVADAFACNFTTHNEAGASVSVVQDGRVVVDLWGGIADPATGRAWDRDTVVVVFSATKGATALCLHLLAARGRLDLDAPIADVWPDFAAHGKGRATARMILDHSIGLPVIRARLKVDCLTDPDYMVAHLADETPFWEPGTRTGYHPLTMGFLAGELIRRVDGRDLGDFFADEIARPLGLDFWIGLPEAREPRVAPVIVHRPVRDVPPSPFLMAAREAGSIQNLFVFNHGDWAARGVNTRAGRAAVIGAASGVTNARGLAGMYAALLAPAGDPLGLGGDRIARFADPMGATQMDATLLQPTCFGPGFMLRMDNRGRPGNPDSLIIGRSAFGHVGAGGSVGFADPDHGLAFGYAMTRMGPGLLLNPRGQSLVDAAYRCL</sequence>
<proteinExistence type="predicted"/>
<dbReference type="GO" id="GO:0016787">
    <property type="term" value="F:hydrolase activity"/>
    <property type="evidence" value="ECO:0007669"/>
    <property type="project" value="UniProtKB-KW"/>
</dbReference>
<dbReference type="InterPro" id="IPR012338">
    <property type="entry name" value="Beta-lactam/transpept-like"/>
</dbReference>
<dbReference type="PANTHER" id="PTHR43319">
    <property type="entry name" value="BETA-LACTAMASE-RELATED"/>
    <property type="match status" value="1"/>
</dbReference>
<dbReference type="RefSeq" id="WP_229708331.1">
    <property type="nucleotide sequence ID" value="NZ_BMDZ01000056.1"/>
</dbReference>
<dbReference type="Proteomes" id="UP000603352">
    <property type="component" value="Unassembled WGS sequence"/>
</dbReference>
<accession>A0ABQ1IY97</accession>
<reference evidence="3" key="1">
    <citation type="journal article" date="2019" name="Int. J. Syst. Evol. Microbiol.">
        <title>The Global Catalogue of Microorganisms (GCM) 10K type strain sequencing project: providing services to taxonomists for standard genome sequencing and annotation.</title>
        <authorList>
            <consortium name="The Broad Institute Genomics Platform"/>
            <consortium name="The Broad Institute Genome Sequencing Center for Infectious Disease"/>
            <person name="Wu L."/>
            <person name="Ma J."/>
        </authorList>
    </citation>
    <scope>NUCLEOTIDE SEQUENCE [LARGE SCALE GENOMIC DNA]</scope>
    <source>
        <strain evidence="3">CGMCC 1.10188</strain>
    </source>
</reference>
<dbReference type="Pfam" id="PF00144">
    <property type="entry name" value="Beta-lactamase"/>
    <property type="match status" value="1"/>
</dbReference>
<evidence type="ECO:0000313" key="2">
    <source>
        <dbReference type="EMBL" id="GGB54062.1"/>
    </source>
</evidence>
<keyword evidence="3" id="KW-1185">Reference proteome</keyword>
<keyword evidence="2" id="KW-0378">Hydrolase</keyword>
<dbReference type="Gene3D" id="3.40.710.10">
    <property type="entry name" value="DD-peptidase/beta-lactamase superfamily"/>
    <property type="match status" value="1"/>
</dbReference>
<evidence type="ECO:0000259" key="1">
    <source>
        <dbReference type="Pfam" id="PF00144"/>
    </source>
</evidence>
<dbReference type="InterPro" id="IPR001466">
    <property type="entry name" value="Beta-lactam-related"/>
</dbReference>
<dbReference type="PANTHER" id="PTHR43319:SF3">
    <property type="entry name" value="BETA-LACTAMASE-RELATED DOMAIN-CONTAINING PROTEIN"/>
    <property type="match status" value="1"/>
</dbReference>
<dbReference type="EMBL" id="BMDZ01000056">
    <property type="protein sequence ID" value="GGB54062.1"/>
    <property type="molecule type" value="Genomic_DNA"/>
</dbReference>